<evidence type="ECO:0000259" key="6">
    <source>
        <dbReference type="Pfam" id="PF25989"/>
    </source>
</evidence>
<dbReference type="InterPro" id="IPR058624">
    <property type="entry name" value="MdtA-like_HH"/>
</dbReference>
<feature type="signal peptide" evidence="3">
    <location>
        <begin position="1"/>
        <end position="22"/>
    </location>
</feature>
<dbReference type="EMBL" id="BAAADE010000003">
    <property type="protein sequence ID" value="GAA0605154.1"/>
    <property type="molecule type" value="Genomic_DNA"/>
</dbReference>
<comment type="similarity">
    <text evidence="1">Belongs to the membrane fusion protein (MFP) (TC 8.A.1) family.</text>
</comment>
<dbReference type="PANTHER" id="PTHR30469:SF15">
    <property type="entry name" value="HLYD FAMILY OF SECRETION PROTEINS"/>
    <property type="match status" value="1"/>
</dbReference>
<feature type="coiled-coil region" evidence="2">
    <location>
        <begin position="163"/>
        <end position="190"/>
    </location>
</feature>
<keyword evidence="3" id="KW-0732">Signal</keyword>
<dbReference type="Proteomes" id="UP001424441">
    <property type="component" value="Unassembled WGS sequence"/>
</dbReference>
<evidence type="ECO:0000313" key="7">
    <source>
        <dbReference type="EMBL" id="GAA0605154.1"/>
    </source>
</evidence>
<sequence>MRLFLRLSLVACFLCFIFGVNAALANEEQGEPRTVKTVTTVTVERLKTDLTLPLNGLFVPREEVAVGTSLSDERIATVDAEVGDHVAKGQVLVRLNTAKLEHNLRENEGRVARARAAVAQQQASFRQAEANFARAQRLIGSRTISKQDFDERQSVLDVARQGVTVAEAEFIQAEAQLAEAKSERAKAVVEAPVAGIVSERKARAGALAGTEPLLMLIRNGEIELAADIPESELPLLKTGQVARVTLPGGQLVSGHIRLVSPKIDPQTRLGTAYIAFENTSSLFAGVFGRAEVLFGQSDSIFVNNSAVLYSEGAKDTSVFVVTDGKAVKRNVTLGVRRNGQVEVLTGLQKGDQLIEKAGPLLHDGEAVVSLPISAAMAVHKITSP</sequence>
<dbReference type="Pfam" id="PF25876">
    <property type="entry name" value="HH_MFP_RND"/>
    <property type="match status" value="1"/>
</dbReference>
<name>A0ABN1G6L2_9HYPH</name>
<dbReference type="InterPro" id="IPR058637">
    <property type="entry name" value="YknX-like_C"/>
</dbReference>
<feature type="domain" description="Multidrug resistance protein MdtA-like alpha-helical hairpin" evidence="4">
    <location>
        <begin position="112"/>
        <end position="181"/>
    </location>
</feature>
<evidence type="ECO:0000313" key="8">
    <source>
        <dbReference type="Proteomes" id="UP001424441"/>
    </source>
</evidence>
<evidence type="ECO:0000256" key="3">
    <source>
        <dbReference type="SAM" id="SignalP"/>
    </source>
</evidence>
<dbReference type="Pfam" id="PF25989">
    <property type="entry name" value="YknX_C"/>
    <property type="match status" value="1"/>
</dbReference>
<organism evidence="7 8">
    <name type="scientific">Paenochrobactrum glaciei</name>
    <dbReference type="NCBI Taxonomy" id="486407"/>
    <lineage>
        <taxon>Bacteria</taxon>
        <taxon>Pseudomonadati</taxon>
        <taxon>Pseudomonadota</taxon>
        <taxon>Alphaproteobacteria</taxon>
        <taxon>Hyphomicrobiales</taxon>
        <taxon>Brucellaceae</taxon>
        <taxon>Paenochrobactrum</taxon>
    </lineage>
</organism>
<dbReference type="Pfam" id="PF25954">
    <property type="entry name" value="Beta-barrel_RND_2"/>
    <property type="match status" value="1"/>
</dbReference>
<dbReference type="Gene3D" id="2.40.420.20">
    <property type="match status" value="1"/>
</dbReference>
<feature type="domain" description="CusB-like beta-barrel" evidence="5">
    <location>
        <begin position="224"/>
        <end position="290"/>
    </location>
</feature>
<evidence type="ECO:0000256" key="1">
    <source>
        <dbReference type="ARBA" id="ARBA00009477"/>
    </source>
</evidence>
<evidence type="ECO:0000256" key="2">
    <source>
        <dbReference type="SAM" id="Coils"/>
    </source>
</evidence>
<dbReference type="SUPFAM" id="SSF111369">
    <property type="entry name" value="HlyD-like secretion proteins"/>
    <property type="match status" value="1"/>
</dbReference>
<keyword evidence="8" id="KW-1185">Reference proteome</keyword>
<protein>
    <submittedName>
        <fullName evidence="7">Efflux RND transporter periplasmic adaptor subunit</fullName>
    </submittedName>
</protein>
<gene>
    <name evidence="7" type="ORF">GCM10008943_20910</name>
</gene>
<comment type="caution">
    <text evidence="7">The sequence shown here is derived from an EMBL/GenBank/DDBJ whole genome shotgun (WGS) entry which is preliminary data.</text>
</comment>
<feature type="domain" description="YknX-like C-terminal permuted SH3-like" evidence="6">
    <location>
        <begin position="305"/>
        <end position="368"/>
    </location>
</feature>
<keyword evidence="2" id="KW-0175">Coiled coil</keyword>
<proteinExistence type="inferred from homology"/>
<feature type="chain" id="PRO_5046962509" evidence="3">
    <location>
        <begin position="23"/>
        <end position="384"/>
    </location>
</feature>
<dbReference type="RefSeq" id="WP_343805230.1">
    <property type="nucleotide sequence ID" value="NZ_BAAADE010000003.1"/>
</dbReference>
<dbReference type="Gene3D" id="2.40.50.100">
    <property type="match status" value="1"/>
</dbReference>
<dbReference type="NCBIfam" id="TIGR01730">
    <property type="entry name" value="RND_mfp"/>
    <property type="match status" value="1"/>
</dbReference>
<dbReference type="Gene3D" id="2.40.30.170">
    <property type="match status" value="1"/>
</dbReference>
<dbReference type="InterPro" id="IPR006143">
    <property type="entry name" value="RND_pump_MFP"/>
</dbReference>
<dbReference type="InterPro" id="IPR058792">
    <property type="entry name" value="Beta-barrel_RND_2"/>
</dbReference>
<evidence type="ECO:0000259" key="4">
    <source>
        <dbReference type="Pfam" id="PF25876"/>
    </source>
</evidence>
<dbReference type="PANTHER" id="PTHR30469">
    <property type="entry name" value="MULTIDRUG RESISTANCE PROTEIN MDTA"/>
    <property type="match status" value="1"/>
</dbReference>
<accession>A0ABN1G6L2</accession>
<evidence type="ECO:0000259" key="5">
    <source>
        <dbReference type="Pfam" id="PF25954"/>
    </source>
</evidence>
<reference evidence="7 8" key="1">
    <citation type="journal article" date="2019" name="Int. J. Syst. Evol. Microbiol.">
        <title>The Global Catalogue of Microorganisms (GCM) 10K type strain sequencing project: providing services to taxonomists for standard genome sequencing and annotation.</title>
        <authorList>
            <consortium name="The Broad Institute Genomics Platform"/>
            <consortium name="The Broad Institute Genome Sequencing Center for Infectious Disease"/>
            <person name="Wu L."/>
            <person name="Ma J."/>
        </authorList>
    </citation>
    <scope>NUCLEOTIDE SEQUENCE [LARGE SCALE GENOMIC DNA]</scope>
    <source>
        <strain evidence="7 8">JCM 15115</strain>
    </source>
</reference>
<dbReference type="Gene3D" id="1.10.287.470">
    <property type="entry name" value="Helix hairpin bin"/>
    <property type="match status" value="1"/>
</dbReference>